<keyword evidence="2" id="KW-1185">Reference proteome</keyword>
<dbReference type="RefSeq" id="WP_038705588.1">
    <property type="nucleotide sequence ID" value="NZ_CP081966.1"/>
</dbReference>
<dbReference type="Proteomes" id="UP000825591">
    <property type="component" value="Chromosome"/>
</dbReference>
<proteinExistence type="predicted"/>
<organism evidence="1 2">
    <name type="scientific">Pseudomonas mosselii</name>
    <dbReference type="NCBI Taxonomy" id="78327"/>
    <lineage>
        <taxon>Bacteria</taxon>
        <taxon>Pseudomonadati</taxon>
        <taxon>Pseudomonadota</taxon>
        <taxon>Gammaproteobacteria</taxon>
        <taxon>Pseudomonadales</taxon>
        <taxon>Pseudomonadaceae</taxon>
        <taxon>Pseudomonas</taxon>
    </lineage>
</organism>
<accession>A0ABX9B1P6</accession>
<protein>
    <submittedName>
        <fullName evidence="1">Uncharacterized protein</fullName>
    </submittedName>
</protein>
<name>A0ABX9B1P6_9PSED</name>
<gene>
    <name evidence="1" type="ORF">K5H97_21900</name>
</gene>
<dbReference type="GeneID" id="93676527"/>
<sequence>MNSLDFLVFIKATISSLSSQHALLEQLATKEHSEAVAESAKALETLRQISRGLADSDQISSLDQHLNNLLKLQGQASSST</sequence>
<dbReference type="EMBL" id="CP081966">
    <property type="protein sequence ID" value="QZP25448.1"/>
    <property type="molecule type" value="Genomic_DNA"/>
</dbReference>
<evidence type="ECO:0000313" key="2">
    <source>
        <dbReference type="Proteomes" id="UP000825591"/>
    </source>
</evidence>
<evidence type="ECO:0000313" key="1">
    <source>
        <dbReference type="EMBL" id="QZP25448.1"/>
    </source>
</evidence>
<reference evidence="1 2" key="1">
    <citation type="submission" date="2021-08" db="EMBL/GenBank/DDBJ databases">
        <title>Bactericidal Effect of Pseudomonas oryziphila sp. nov., a novel Pseudomonas Species Against Xanthomonas oryzae Reduces Disease Severity of Bacterial Leaf Streak of Rice.</title>
        <authorList>
            <person name="Yang R."/>
            <person name="Li S."/>
            <person name="Li Y."/>
            <person name="Yan Y."/>
            <person name="Fang Y."/>
            <person name="Zou L."/>
            <person name="Chen G."/>
        </authorList>
    </citation>
    <scope>NUCLEOTIDE SEQUENCE [LARGE SCALE GENOMIC DNA]</scope>
    <source>
        <strain evidence="1 2">DSM 17497</strain>
    </source>
</reference>